<accession>A0A437D1Y8</accession>
<reference evidence="3 4" key="1">
    <citation type="submission" date="2018-11" db="EMBL/GenBank/DDBJ databases">
        <authorList>
            <person name="Lopez-Roques C."/>
            <person name="Donnadieu C."/>
            <person name="Bouchez O."/>
            <person name="Klopp C."/>
            <person name="Cabau C."/>
            <person name="Zahm M."/>
        </authorList>
    </citation>
    <scope>NUCLEOTIDE SEQUENCE [LARGE SCALE GENOMIC DNA]</scope>
    <source>
        <strain evidence="3">RS831</strain>
        <tissue evidence="3">Whole body</tissue>
    </source>
</reference>
<dbReference type="AlphaFoldDB" id="A0A437D1Y8"/>
<evidence type="ECO:0000256" key="1">
    <source>
        <dbReference type="SAM" id="Coils"/>
    </source>
</evidence>
<evidence type="ECO:0000256" key="2">
    <source>
        <dbReference type="SAM" id="MobiDB-lite"/>
    </source>
</evidence>
<evidence type="ECO:0000313" key="4">
    <source>
        <dbReference type="Proteomes" id="UP000283210"/>
    </source>
</evidence>
<feature type="coiled-coil region" evidence="1">
    <location>
        <begin position="228"/>
        <end position="255"/>
    </location>
</feature>
<gene>
    <name evidence="3" type="ORF">OJAV_G00094580</name>
</gene>
<organism evidence="3 4">
    <name type="scientific">Oryzias javanicus</name>
    <name type="common">Javanese ricefish</name>
    <name type="synonym">Aplocheilus javanicus</name>
    <dbReference type="NCBI Taxonomy" id="123683"/>
    <lineage>
        <taxon>Eukaryota</taxon>
        <taxon>Metazoa</taxon>
        <taxon>Chordata</taxon>
        <taxon>Craniata</taxon>
        <taxon>Vertebrata</taxon>
        <taxon>Euteleostomi</taxon>
        <taxon>Actinopterygii</taxon>
        <taxon>Neopterygii</taxon>
        <taxon>Teleostei</taxon>
        <taxon>Neoteleostei</taxon>
        <taxon>Acanthomorphata</taxon>
        <taxon>Ovalentaria</taxon>
        <taxon>Atherinomorphae</taxon>
        <taxon>Beloniformes</taxon>
        <taxon>Adrianichthyidae</taxon>
        <taxon>Oryziinae</taxon>
        <taxon>Oryzias</taxon>
    </lineage>
</organism>
<sequence length="309" mass="33711">MWVGDEDPFKPGAGRFGGRFPRADFQIYLPAPFAGDDGQSFQSWVRQLEVAVGASAGAGGCRDELARILPTRLSGAAFLLWDSLPDSVKSDYEVTKEKLGAAFGQRQALERFKTSLSARTRAAGESLQVFAADVSRLVMAAFPQYGDMAQREEMFRRFLAGLDPALKAKCLEQGATDLEEALIIAERCENAREALQRDCVAPYGRASCAGSELPVQSVSPAGGLHKAIDKLTEEMFQMRMEMKELSDENRRLRNVSSSLSPPVARCACEERGCRARSVSENHRGRSPDREPPPTVGAQGSQAPAVFITF</sequence>
<reference evidence="3 4" key="2">
    <citation type="submission" date="2019-01" db="EMBL/GenBank/DDBJ databases">
        <title>A chromosome length genome reference of the Java medaka (oryzias javanicus).</title>
        <authorList>
            <person name="Herpin A."/>
            <person name="Takehana Y."/>
            <person name="Naruse K."/>
            <person name="Ansai S."/>
            <person name="Kawaguchi M."/>
        </authorList>
    </citation>
    <scope>NUCLEOTIDE SEQUENCE [LARGE SCALE GENOMIC DNA]</scope>
    <source>
        <strain evidence="3">RS831</strain>
        <tissue evidence="3">Whole body</tissue>
    </source>
</reference>
<proteinExistence type="predicted"/>
<protein>
    <recommendedName>
        <fullName evidence="5">Retrotransposon gag domain-containing protein</fullName>
    </recommendedName>
</protein>
<dbReference type="PANTHER" id="PTHR33223">
    <property type="entry name" value="CCHC-TYPE DOMAIN-CONTAINING PROTEIN"/>
    <property type="match status" value="1"/>
</dbReference>
<dbReference type="Proteomes" id="UP000283210">
    <property type="component" value="Chromosome 9"/>
</dbReference>
<feature type="compositionally biased region" description="Basic and acidic residues" evidence="2">
    <location>
        <begin position="272"/>
        <end position="291"/>
    </location>
</feature>
<dbReference type="PANTHER" id="PTHR33223:SF6">
    <property type="entry name" value="CCHC-TYPE DOMAIN-CONTAINING PROTEIN"/>
    <property type="match status" value="1"/>
</dbReference>
<evidence type="ECO:0000313" key="3">
    <source>
        <dbReference type="EMBL" id="RVE68762.1"/>
    </source>
</evidence>
<evidence type="ECO:0008006" key="5">
    <source>
        <dbReference type="Google" id="ProtNLM"/>
    </source>
</evidence>
<dbReference type="OrthoDB" id="8950740at2759"/>
<keyword evidence="1" id="KW-0175">Coiled coil</keyword>
<keyword evidence="4" id="KW-1185">Reference proteome</keyword>
<name>A0A437D1Y8_ORYJA</name>
<feature type="region of interest" description="Disordered" evidence="2">
    <location>
        <begin position="272"/>
        <end position="302"/>
    </location>
</feature>
<dbReference type="EMBL" id="CM012445">
    <property type="protein sequence ID" value="RVE68762.1"/>
    <property type="molecule type" value="Genomic_DNA"/>
</dbReference>